<name>A0A399RCQ8_9PROT</name>
<gene>
    <name evidence="1" type="ORF">D1223_12570</name>
</gene>
<dbReference type="InterPro" id="IPR013078">
    <property type="entry name" value="His_Pase_superF_clade-1"/>
</dbReference>
<keyword evidence="2" id="KW-1185">Reference proteome</keyword>
<proteinExistence type="predicted"/>
<accession>A0A399RCQ8</accession>
<dbReference type="AlphaFoldDB" id="A0A399RCQ8"/>
<dbReference type="OrthoDB" id="5729189at2"/>
<dbReference type="InterPro" id="IPR029033">
    <property type="entry name" value="His_PPase_superfam"/>
</dbReference>
<protein>
    <submittedName>
        <fullName evidence="1">Histidine phosphatase family protein</fullName>
    </submittedName>
</protein>
<dbReference type="CDD" id="cd07067">
    <property type="entry name" value="HP_PGM_like"/>
    <property type="match status" value="1"/>
</dbReference>
<dbReference type="RefSeq" id="WP_119376766.1">
    <property type="nucleotide sequence ID" value="NZ_QWFX01000013.1"/>
</dbReference>
<organism evidence="1 2">
    <name type="scientific">Henriciella mobilis</name>
    <dbReference type="NCBI Taxonomy" id="2305467"/>
    <lineage>
        <taxon>Bacteria</taxon>
        <taxon>Pseudomonadati</taxon>
        <taxon>Pseudomonadota</taxon>
        <taxon>Alphaproteobacteria</taxon>
        <taxon>Hyphomonadales</taxon>
        <taxon>Hyphomonadaceae</taxon>
        <taxon>Henriciella</taxon>
    </lineage>
</organism>
<dbReference type="Gene3D" id="3.40.50.1240">
    <property type="entry name" value="Phosphoglycerate mutase-like"/>
    <property type="match status" value="1"/>
</dbReference>
<evidence type="ECO:0000313" key="1">
    <source>
        <dbReference type="EMBL" id="RIJ28231.1"/>
    </source>
</evidence>
<reference evidence="1 2" key="1">
    <citation type="submission" date="2018-08" db="EMBL/GenBank/DDBJ databases">
        <title>Henriciella mobilis sp. nov., isolated from seawater.</title>
        <authorList>
            <person name="Cheng H."/>
            <person name="Wu Y.-H."/>
            <person name="Xu X.-W."/>
            <person name="Guo L.-L."/>
        </authorList>
    </citation>
    <scope>NUCLEOTIDE SEQUENCE [LARGE SCALE GENOMIC DNA]</scope>
    <source>
        <strain evidence="1 2">JN25</strain>
    </source>
</reference>
<comment type="caution">
    <text evidence="1">The sequence shown here is derived from an EMBL/GenBank/DDBJ whole genome shotgun (WGS) entry which is preliminary data.</text>
</comment>
<dbReference type="SUPFAM" id="SSF53254">
    <property type="entry name" value="Phosphoglycerate mutase-like"/>
    <property type="match status" value="1"/>
</dbReference>
<dbReference type="EMBL" id="QWFX01000013">
    <property type="protein sequence ID" value="RIJ28231.1"/>
    <property type="molecule type" value="Genomic_DNA"/>
</dbReference>
<dbReference type="Pfam" id="PF00300">
    <property type="entry name" value="His_Phos_1"/>
    <property type="match status" value="1"/>
</dbReference>
<sequence length="179" mass="19446">MIYMVRHGEAAAGWGHAKDPGLSSLGRQQAEAVGEQLSTMGFEHGFASPMTRCQETSQPFSLKSGIEIATEPNVSEIPTVQGLDDRISWLQNFMSGTWDNAEPILQDWRNALISTVEALPDHSVVFTHFVAINTIVGHLEGSQLVTSFRPGYCSMTMLVRGPSGLAVRELGSESATRVL</sequence>
<evidence type="ECO:0000313" key="2">
    <source>
        <dbReference type="Proteomes" id="UP000266385"/>
    </source>
</evidence>
<dbReference type="Proteomes" id="UP000266385">
    <property type="component" value="Unassembled WGS sequence"/>
</dbReference>
<dbReference type="SMART" id="SM00855">
    <property type="entry name" value="PGAM"/>
    <property type="match status" value="1"/>
</dbReference>